<proteinExistence type="predicted"/>
<dbReference type="Gene3D" id="3.10.450.50">
    <property type="match status" value="1"/>
</dbReference>
<evidence type="ECO:0000313" key="2">
    <source>
        <dbReference type="EMBL" id="MDA5401289.1"/>
    </source>
</evidence>
<sequence>MAEDHPNVAALKRLDLSNLAGSADLISPDFVWHFFNPKLPDVEGDYAGLQGLQTFFQKMGGTTGGTFRVEPVSITAMGDELVVVHVRDRMTIEGESIVIDAVVVWRFVDGRIAEAWDIPSLHVPAAIE</sequence>
<name>A0A9X3ZJI0_9HYPH</name>
<accession>A0A9X3ZJI0</accession>
<dbReference type="InterPro" id="IPR032710">
    <property type="entry name" value="NTF2-like_dom_sf"/>
</dbReference>
<dbReference type="EMBL" id="JAPJZI010000002">
    <property type="protein sequence ID" value="MDA5401289.1"/>
    <property type="molecule type" value="Genomic_DNA"/>
</dbReference>
<dbReference type="AlphaFoldDB" id="A0A9X3ZJI0"/>
<organism evidence="2 3">
    <name type="scientific">Hoeflea prorocentri</name>
    <dbReference type="NCBI Taxonomy" id="1922333"/>
    <lineage>
        <taxon>Bacteria</taxon>
        <taxon>Pseudomonadati</taxon>
        <taxon>Pseudomonadota</taxon>
        <taxon>Alphaproteobacteria</taxon>
        <taxon>Hyphomicrobiales</taxon>
        <taxon>Rhizobiaceae</taxon>
        <taxon>Hoeflea</taxon>
    </lineage>
</organism>
<feature type="domain" description="SnoaL-like" evidence="1">
    <location>
        <begin position="17"/>
        <end position="114"/>
    </location>
</feature>
<reference evidence="2" key="1">
    <citation type="submission" date="2022-11" db="EMBL/GenBank/DDBJ databases">
        <title>Draft genome sequence of Hoeflea poritis E7-10 and Hoeflea prorocentri PM5-8, separated from scleractinian coral Porites lutea and marine dinoflagellate.</title>
        <authorList>
            <person name="Zhang G."/>
            <person name="Wei Q."/>
            <person name="Cai L."/>
        </authorList>
    </citation>
    <scope>NUCLEOTIDE SEQUENCE</scope>
    <source>
        <strain evidence="2">PM5-8</strain>
    </source>
</reference>
<comment type="caution">
    <text evidence="2">The sequence shown here is derived from an EMBL/GenBank/DDBJ whole genome shotgun (WGS) entry which is preliminary data.</text>
</comment>
<dbReference type="Pfam" id="PF12680">
    <property type="entry name" value="SnoaL_2"/>
    <property type="match status" value="1"/>
</dbReference>
<dbReference type="InterPro" id="IPR037401">
    <property type="entry name" value="SnoaL-like"/>
</dbReference>
<dbReference type="Proteomes" id="UP001151234">
    <property type="component" value="Unassembled WGS sequence"/>
</dbReference>
<dbReference type="SUPFAM" id="SSF54427">
    <property type="entry name" value="NTF2-like"/>
    <property type="match status" value="1"/>
</dbReference>
<keyword evidence="3" id="KW-1185">Reference proteome</keyword>
<evidence type="ECO:0000259" key="1">
    <source>
        <dbReference type="Pfam" id="PF12680"/>
    </source>
</evidence>
<protein>
    <submittedName>
        <fullName evidence="2">Nuclear transport factor 2 family protein</fullName>
    </submittedName>
</protein>
<gene>
    <name evidence="2" type="ORF">OQ273_22140</name>
</gene>
<evidence type="ECO:0000313" key="3">
    <source>
        <dbReference type="Proteomes" id="UP001151234"/>
    </source>
</evidence>
<dbReference type="RefSeq" id="WP_267993280.1">
    <property type="nucleotide sequence ID" value="NZ_JAPJZI010000002.1"/>
</dbReference>